<protein>
    <recommendedName>
        <fullName evidence="3">DUF4292 domain-containing protein</fullName>
    </recommendedName>
</protein>
<evidence type="ECO:0000313" key="1">
    <source>
        <dbReference type="EMBL" id="TMQ65755.1"/>
    </source>
</evidence>
<comment type="caution">
    <text evidence="1">The sequence shown here is derived from an EMBL/GenBank/DDBJ whole genome shotgun (WGS) entry which is preliminary data.</text>
</comment>
<organism evidence="1 2">
    <name type="scientific">Eiseniibacteriota bacterium</name>
    <dbReference type="NCBI Taxonomy" id="2212470"/>
    <lineage>
        <taxon>Bacteria</taxon>
        <taxon>Candidatus Eiseniibacteriota</taxon>
    </lineage>
</organism>
<accession>A0A538TQ95</accession>
<dbReference type="EMBL" id="VBOY01000066">
    <property type="protein sequence ID" value="TMQ65755.1"/>
    <property type="molecule type" value="Genomic_DNA"/>
</dbReference>
<sequence length="269" mass="29158">MIGLGSSRRWAAAGCAAILAVLSSCAPHRVSLPEVSPASLAERYRLALAERLERGGAMESEVVLWAEVAGQRRWPGIQADVYAAAPDAVRLKVGSTFGTAAILGARGDSLRAYLPAERLGLRLDASRDSLPIAGVGALAYRALSAAWRPPAEAWQRASRVDSLLEVDWMEEGDSLALRVGRAGLPVQVSGVHQEVRWRADYRGWDRSSGIAWPSWVEFTQGSLHLKCKVTRSRWQARADTLRLAVRIPAGADALTLDDLRAALRRLGSF</sequence>
<dbReference type="AlphaFoldDB" id="A0A538TQ95"/>
<evidence type="ECO:0000313" key="2">
    <source>
        <dbReference type="Proteomes" id="UP000316609"/>
    </source>
</evidence>
<reference evidence="1 2" key="1">
    <citation type="journal article" date="2019" name="Nat. Microbiol.">
        <title>Mediterranean grassland soil C-N compound turnover is dependent on rainfall and depth, and is mediated by genomically divergent microorganisms.</title>
        <authorList>
            <person name="Diamond S."/>
            <person name="Andeer P.F."/>
            <person name="Li Z."/>
            <person name="Crits-Christoph A."/>
            <person name="Burstein D."/>
            <person name="Anantharaman K."/>
            <person name="Lane K.R."/>
            <person name="Thomas B.C."/>
            <person name="Pan C."/>
            <person name="Northen T.R."/>
            <person name="Banfield J.F."/>
        </authorList>
    </citation>
    <scope>NUCLEOTIDE SEQUENCE [LARGE SCALE GENOMIC DNA]</scope>
    <source>
        <strain evidence="1">WS_8</strain>
    </source>
</reference>
<evidence type="ECO:0008006" key="3">
    <source>
        <dbReference type="Google" id="ProtNLM"/>
    </source>
</evidence>
<proteinExistence type="predicted"/>
<gene>
    <name evidence="1" type="ORF">E6K78_07210</name>
</gene>
<dbReference type="Proteomes" id="UP000316609">
    <property type="component" value="Unassembled WGS sequence"/>
</dbReference>
<name>A0A538TQ95_UNCEI</name>